<dbReference type="Pfam" id="PF02687">
    <property type="entry name" value="FtsX"/>
    <property type="match status" value="2"/>
</dbReference>
<evidence type="ECO:0000259" key="8">
    <source>
        <dbReference type="Pfam" id="PF12704"/>
    </source>
</evidence>
<feature type="transmembrane region" description="Helical" evidence="6">
    <location>
        <begin position="327"/>
        <end position="349"/>
    </location>
</feature>
<feature type="transmembrane region" description="Helical" evidence="6">
    <location>
        <begin position="451"/>
        <end position="475"/>
    </location>
</feature>
<protein>
    <submittedName>
        <fullName evidence="9">Putative ABC transport system permease protein</fullName>
    </submittedName>
</protein>
<evidence type="ECO:0000256" key="6">
    <source>
        <dbReference type="SAM" id="Phobius"/>
    </source>
</evidence>
<evidence type="ECO:0000256" key="3">
    <source>
        <dbReference type="ARBA" id="ARBA00022692"/>
    </source>
</evidence>
<feature type="transmembrane region" description="Helical" evidence="6">
    <location>
        <begin position="496"/>
        <end position="520"/>
    </location>
</feature>
<evidence type="ECO:0000313" key="10">
    <source>
        <dbReference type="Proteomes" id="UP000295678"/>
    </source>
</evidence>
<evidence type="ECO:0000256" key="5">
    <source>
        <dbReference type="ARBA" id="ARBA00023136"/>
    </source>
</evidence>
<dbReference type="InterPro" id="IPR003838">
    <property type="entry name" value="ABC3_permease_C"/>
</dbReference>
<keyword evidence="10" id="KW-1185">Reference proteome</keyword>
<name>A0A4R3MHH1_9HYPH</name>
<gene>
    <name evidence="9" type="ORF">EDC22_103160</name>
</gene>
<feature type="transmembrane region" description="Helical" evidence="6">
    <location>
        <begin position="424"/>
        <end position="445"/>
    </location>
</feature>
<proteinExistence type="predicted"/>
<feature type="transmembrane region" description="Helical" evidence="6">
    <location>
        <begin position="826"/>
        <end position="850"/>
    </location>
</feature>
<feature type="domain" description="MacB-like periplasmic core" evidence="8">
    <location>
        <begin position="44"/>
        <end position="219"/>
    </location>
</feature>
<organism evidence="9 10">
    <name type="scientific">Tepidamorphus gemmatus</name>
    <dbReference type="NCBI Taxonomy" id="747076"/>
    <lineage>
        <taxon>Bacteria</taxon>
        <taxon>Pseudomonadati</taxon>
        <taxon>Pseudomonadota</taxon>
        <taxon>Alphaproteobacteria</taxon>
        <taxon>Hyphomicrobiales</taxon>
        <taxon>Tepidamorphaceae</taxon>
        <taxon>Tepidamorphus</taxon>
    </lineage>
</organism>
<dbReference type="PANTHER" id="PTHR30287">
    <property type="entry name" value="MEMBRANE COMPONENT OF PREDICTED ABC SUPERFAMILY METABOLITE UPTAKE TRANSPORTER"/>
    <property type="match status" value="1"/>
</dbReference>
<feature type="domain" description="ABC3 transporter permease C-terminal" evidence="7">
    <location>
        <begin position="287"/>
        <end position="403"/>
    </location>
</feature>
<dbReference type="RefSeq" id="WP_132805750.1">
    <property type="nucleotide sequence ID" value="NZ_SMAK01000003.1"/>
</dbReference>
<feature type="transmembrane region" description="Helical" evidence="6">
    <location>
        <begin position="382"/>
        <end position="399"/>
    </location>
</feature>
<evidence type="ECO:0000256" key="2">
    <source>
        <dbReference type="ARBA" id="ARBA00022475"/>
    </source>
</evidence>
<dbReference type="Pfam" id="PF12704">
    <property type="entry name" value="MacB_PCD"/>
    <property type="match status" value="1"/>
</dbReference>
<keyword evidence="4 6" id="KW-1133">Transmembrane helix</keyword>
<feature type="transmembrane region" description="Helical" evidence="6">
    <location>
        <begin position="742"/>
        <end position="766"/>
    </location>
</feature>
<accession>A0A4R3MHH1</accession>
<comment type="subcellular location">
    <subcellularLocation>
        <location evidence="1">Cell membrane</location>
        <topology evidence="1">Multi-pass membrane protein</topology>
    </subcellularLocation>
</comment>
<feature type="transmembrane region" description="Helical" evidence="6">
    <location>
        <begin position="40"/>
        <end position="61"/>
    </location>
</feature>
<evidence type="ECO:0000256" key="1">
    <source>
        <dbReference type="ARBA" id="ARBA00004651"/>
    </source>
</evidence>
<evidence type="ECO:0000256" key="4">
    <source>
        <dbReference type="ARBA" id="ARBA00022989"/>
    </source>
</evidence>
<evidence type="ECO:0000313" key="9">
    <source>
        <dbReference type="EMBL" id="TCT11847.1"/>
    </source>
</evidence>
<feature type="transmembrane region" description="Helical" evidence="6">
    <location>
        <begin position="283"/>
        <end position="307"/>
    </location>
</feature>
<dbReference type="PANTHER" id="PTHR30287:SF1">
    <property type="entry name" value="INNER MEMBRANE PROTEIN"/>
    <property type="match status" value="1"/>
</dbReference>
<comment type="caution">
    <text evidence="9">The sequence shown here is derived from an EMBL/GenBank/DDBJ whole genome shotgun (WGS) entry which is preliminary data.</text>
</comment>
<dbReference type="AlphaFoldDB" id="A0A4R3MHH1"/>
<feature type="domain" description="ABC3 transporter permease C-terminal" evidence="7">
    <location>
        <begin position="747"/>
        <end position="860"/>
    </location>
</feature>
<dbReference type="Proteomes" id="UP000295678">
    <property type="component" value="Unassembled WGS sequence"/>
</dbReference>
<evidence type="ECO:0000259" key="7">
    <source>
        <dbReference type="Pfam" id="PF02687"/>
    </source>
</evidence>
<dbReference type="EMBL" id="SMAK01000003">
    <property type="protein sequence ID" value="TCT11847.1"/>
    <property type="molecule type" value="Genomic_DNA"/>
</dbReference>
<feature type="transmembrane region" description="Helical" evidence="6">
    <location>
        <begin position="787"/>
        <end position="820"/>
    </location>
</feature>
<dbReference type="OrthoDB" id="9775544at2"/>
<keyword evidence="5 6" id="KW-0472">Membrane</keyword>
<dbReference type="InterPro" id="IPR025857">
    <property type="entry name" value="MacB_PCD"/>
</dbReference>
<feature type="transmembrane region" description="Helical" evidence="6">
    <location>
        <begin position="356"/>
        <end position="376"/>
    </location>
</feature>
<dbReference type="GO" id="GO:0005886">
    <property type="term" value="C:plasma membrane"/>
    <property type="evidence" value="ECO:0007669"/>
    <property type="project" value="UniProtKB-SubCell"/>
</dbReference>
<keyword evidence="3 6" id="KW-0812">Transmembrane</keyword>
<reference evidence="9 10" key="1">
    <citation type="submission" date="2019-03" db="EMBL/GenBank/DDBJ databases">
        <title>Genomic Encyclopedia of Type Strains, Phase IV (KMG-IV): sequencing the most valuable type-strain genomes for metagenomic binning, comparative biology and taxonomic classification.</title>
        <authorList>
            <person name="Goeker M."/>
        </authorList>
    </citation>
    <scope>NUCLEOTIDE SEQUENCE [LARGE SCALE GENOMIC DNA]</scope>
    <source>
        <strain evidence="9 10">DSM 19345</strain>
    </source>
</reference>
<sequence length="867" mass="90391">MSAPGATAASPAGARAARVTLRLPLALRLAVRELRGGLRGFYIFILCIALGVATIAAVGSVSRSLVTGISEQGQAILGGDLSFSLIHRQADPQERAYLQGLGRVSEIASLRAMARAGGDRQTLVELKAVDGAYPLYGAIEIEGGGEIHTLLAARGGAHGLVAEPGLAERLGIGVGGRLEIGTATFVLTGLIAREPDRLGSGGVGWGPRVIVSTRALADTGLLQPGSLVRWTYRVALPASTGPAEIAAIGQAAERAFPDAGWRARDRADAAPGIREQIDRFTMFLTLVGLTALMVGGVGVANAVTAYLDGRRATIATLKSLGAPGSLVFRTYLTAIMILASAAMAIGLALGALTPWLAGSALASILPVADAVPGLYPKELLQALAYGTLTALAFALWPLGRAREVPATALYREHVAGPSGWPRPVYVWTLAGVVAALLVLAIGLAFDRKLAAIFVGGAAGAFVVLRLVGAGIMALARRLPRSRGLTLRLAIASIHRPGAVTPNVVLSLGLGLTLLVTVALIDGNLTRQLTMSLPDRAPSFFFLDIPRADAERFAATVRAETPDGVLEEVPMLRGRITALAGIPVSEFTAPPEAEWVLRGDRGITYAAEPPADSTIVAGEWWPADYDGPPLVSFAEELAGELGLKVGDDLEVNVLGRTIRARIANLRTVDWSSLSINFVMVFSPNTFVGAPHMVLATVTLPDGADIGRELALMRTITREFPTVTSVRVKEALDSVNDLVRRLAWAIRAASGLTLLTGVLVLAGALAASHRHRIHDAVVLKTLGATRRQLVAAYVAEFAIIGAVTALFALAAGTIAAMLVVTLVMELDFSFLPLVAGAAVASALAITIGLGLAGTWRVLGRPPSPYLRAQ</sequence>
<dbReference type="InterPro" id="IPR038766">
    <property type="entry name" value="Membrane_comp_ABC_pdt"/>
</dbReference>
<keyword evidence="2" id="KW-1003">Cell membrane</keyword>